<dbReference type="PROSITE" id="PS00211">
    <property type="entry name" value="ABC_TRANSPORTER_1"/>
    <property type="match status" value="1"/>
</dbReference>
<evidence type="ECO:0000313" key="6">
    <source>
        <dbReference type="EMBL" id="CAI2719056.1"/>
    </source>
</evidence>
<organism evidence="6 7">
    <name type="scientific">Nitrospina watsonii</name>
    <dbReference type="NCBI Taxonomy" id="1323948"/>
    <lineage>
        <taxon>Bacteria</taxon>
        <taxon>Pseudomonadati</taxon>
        <taxon>Nitrospinota/Tectimicrobiota group</taxon>
        <taxon>Nitrospinota</taxon>
        <taxon>Nitrospinia</taxon>
        <taxon>Nitrospinales</taxon>
        <taxon>Nitrospinaceae</taxon>
        <taxon>Nitrospina</taxon>
    </lineage>
</organism>
<evidence type="ECO:0000256" key="3">
    <source>
        <dbReference type="ARBA" id="ARBA00022741"/>
    </source>
</evidence>
<proteinExistence type="inferred from homology"/>
<keyword evidence="2" id="KW-0813">Transport</keyword>
<gene>
    <name evidence="6" type="ORF">NSPWAT_2200</name>
</gene>
<evidence type="ECO:0000256" key="1">
    <source>
        <dbReference type="ARBA" id="ARBA00005417"/>
    </source>
</evidence>
<dbReference type="Proteomes" id="UP001157733">
    <property type="component" value="Chromosome"/>
</dbReference>
<name>A0ABM9HG91_9BACT</name>
<dbReference type="Gene3D" id="3.40.50.300">
    <property type="entry name" value="P-loop containing nucleotide triphosphate hydrolases"/>
    <property type="match status" value="1"/>
</dbReference>
<evidence type="ECO:0000259" key="5">
    <source>
        <dbReference type="PROSITE" id="PS50893"/>
    </source>
</evidence>
<feature type="domain" description="ABC transporter" evidence="5">
    <location>
        <begin position="8"/>
        <end position="234"/>
    </location>
</feature>
<protein>
    <submittedName>
        <fullName evidence="6">ABC transporter, ATP-binding component, Lipoprotein-releasing system protein LolD</fullName>
    </submittedName>
</protein>
<dbReference type="PROSITE" id="PS50893">
    <property type="entry name" value="ABC_TRANSPORTER_2"/>
    <property type="match status" value="1"/>
</dbReference>
<dbReference type="InterPro" id="IPR003439">
    <property type="entry name" value="ABC_transporter-like_ATP-bd"/>
</dbReference>
<keyword evidence="7" id="KW-1185">Reference proteome</keyword>
<dbReference type="CDD" id="cd03255">
    <property type="entry name" value="ABC_MJ0796_LolCDE_FtsE"/>
    <property type="match status" value="1"/>
</dbReference>
<dbReference type="SMART" id="SM00382">
    <property type="entry name" value="AAA"/>
    <property type="match status" value="1"/>
</dbReference>
<keyword evidence="6" id="KW-0449">Lipoprotein</keyword>
<dbReference type="Pfam" id="PF00005">
    <property type="entry name" value="ABC_tran"/>
    <property type="match status" value="1"/>
</dbReference>
<sequence length="234" mass="25530">MSTTDAIIRLHQVSRFYQAGTVKVTALSGIDMELSRGDFVTIMGPSGGGKTTLLNLMGGLDRPDTGDIHLNGHHISQMDDRGLTDLRRREIGFVFQFFNLLPTLTVWENVELPLLLSGAPGRARQSIATLLDYVGLLNRRDSFPAEMSGGEMQRVAIARALVHRPSIVLADEPTGNLDSVNGHKILDILKEACDDFQTTVVVVTHNPTAAQYGNRHFEIEDGRLKTSSPVPGNG</sequence>
<evidence type="ECO:0000256" key="2">
    <source>
        <dbReference type="ARBA" id="ARBA00022448"/>
    </source>
</evidence>
<dbReference type="InterPro" id="IPR027417">
    <property type="entry name" value="P-loop_NTPase"/>
</dbReference>
<dbReference type="InterPro" id="IPR017871">
    <property type="entry name" value="ABC_transporter-like_CS"/>
</dbReference>
<dbReference type="InterPro" id="IPR003593">
    <property type="entry name" value="AAA+_ATPase"/>
</dbReference>
<dbReference type="InterPro" id="IPR017911">
    <property type="entry name" value="MacB-like_ATP-bd"/>
</dbReference>
<dbReference type="RefSeq" id="WP_282011913.1">
    <property type="nucleotide sequence ID" value="NZ_OX336137.1"/>
</dbReference>
<comment type="similarity">
    <text evidence="1">Belongs to the ABC transporter superfamily.</text>
</comment>
<dbReference type="PANTHER" id="PTHR42798">
    <property type="entry name" value="LIPOPROTEIN-RELEASING SYSTEM ATP-BINDING PROTEIN LOLD"/>
    <property type="match status" value="1"/>
</dbReference>
<evidence type="ECO:0000313" key="7">
    <source>
        <dbReference type="Proteomes" id="UP001157733"/>
    </source>
</evidence>
<dbReference type="EMBL" id="OX336137">
    <property type="protein sequence ID" value="CAI2719056.1"/>
    <property type="molecule type" value="Genomic_DNA"/>
</dbReference>
<dbReference type="GO" id="GO:0005524">
    <property type="term" value="F:ATP binding"/>
    <property type="evidence" value="ECO:0007669"/>
    <property type="project" value="UniProtKB-KW"/>
</dbReference>
<accession>A0ABM9HG91</accession>
<dbReference type="SUPFAM" id="SSF52540">
    <property type="entry name" value="P-loop containing nucleoside triphosphate hydrolases"/>
    <property type="match status" value="1"/>
</dbReference>
<reference evidence="6 7" key="1">
    <citation type="submission" date="2022-09" db="EMBL/GenBank/DDBJ databases">
        <authorList>
            <person name="Kop L."/>
        </authorList>
    </citation>
    <scope>NUCLEOTIDE SEQUENCE [LARGE SCALE GENOMIC DNA]</scope>
    <source>
        <strain evidence="6 7">347</strain>
    </source>
</reference>
<keyword evidence="4 6" id="KW-0067">ATP-binding</keyword>
<dbReference type="PANTHER" id="PTHR42798:SF2">
    <property type="entry name" value="ABC TRANSPORTER ATP-BINDING PROTEIN MG467-RELATED"/>
    <property type="match status" value="1"/>
</dbReference>
<evidence type="ECO:0000256" key="4">
    <source>
        <dbReference type="ARBA" id="ARBA00022840"/>
    </source>
</evidence>
<keyword evidence="3" id="KW-0547">Nucleotide-binding</keyword>